<dbReference type="RefSeq" id="WP_011396189.1">
    <property type="nucleotide sequence ID" value="NC_007645.1"/>
</dbReference>
<dbReference type="EMBL" id="CP000155">
    <property type="protein sequence ID" value="ABC29120.1"/>
    <property type="molecule type" value="Genomic_DNA"/>
</dbReference>
<dbReference type="Proteomes" id="UP000000238">
    <property type="component" value="Chromosome"/>
</dbReference>
<dbReference type="KEGG" id="hch:HCH_02297"/>
<name>Q2SJQ4_HAHCH</name>
<gene>
    <name evidence="1" type="ordered locus">HCH_02297</name>
</gene>
<proteinExistence type="predicted"/>
<keyword evidence="2" id="KW-1185">Reference proteome</keyword>
<accession>Q2SJQ4</accession>
<evidence type="ECO:0000313" key="1">
    <source>
        <dbReference type="EMBL" id="ABC29120.1"/>
    </source>
</evidence>
<reference evidence="1 2" key="1">
    <citation type="journal article" date="2005" name="Nucleic Acids Res.">
        <title>Genomic blueprint of Hahella chejuensis, a marine microbe producing an algicidal agent.</title>
        <authorList>
            <person name="Jeong H."/>
            <person name="Yim J.H."/>
            <person name="Lee C."/>
            <person name="Choi S.-H."/>
            <person name="Park Y.K."/>
            <person name="Yoon S.H."/>
            <person name="Hur C.-G."/>
            <person name="Kang H.-Y."/>
            <person name="Kim D."/>
            <person name="Lee H.H."/>
            <person name="Park K.H."/>
            <person name="Park S.-H."/>
            <person name="Park H.-S."/>
            <person name="Lee H.K."/>
            <person name="Oh T.K."/>
            <person name="Kim J.F."/>
        </authorList>
    </citation>
    <scope>NUCLEOTIDE SEQUENCE [LARGE SCALE GENOMIC DNA]</scope>
    <source>
        <strain evidence="1 2">KCTC 2396</strain>
    </source>
</reference>
<dbReference type="HOGENOM" id="CLU_2142388_0_0_6"/>
<evidence type="ECO:0000313" key="2">
    <source>
        <dbReference type="Proteomes" id="UP000000238"/>
    </source>
</evidence>
<protein>
    <submittedName>
        <fullName evidence="1">Uncharacterized protein</fullName>
    </submittedName>
</protein>
<dbReference type="AlphaFoldDB" id="Q2SJQ4"/>
<dbReference type="OrthoDB" id="5705540at2"/>
<sequence length="112" mass="12504">MDTKEIWLIYHKASLNPNTPMNMDGSTYAVGIIAAPGKDLQDALVRFHELLKSNHMELLDLWKCIKHNANDYGLANEDPNEIERAIHKAQEHGKAFYACGLSSEVLAAQGIK</sequence>
<dbReference type="STRING" id="349521.HCH_02297"/>
<organism evidence="1 2">
    <name type="scientific">Hahella chejuensis (strain KCTC 2396)</name>
    <dbReference type="NCBI Taxonomy" id="349521"/>
    <lineage>
        <taxon>Bacteria</taxon>
        <taxon>Pseudomonadati</taxon>
        <taxon>Pseudomonadota</taxon>
        <taxon>Gammaproteobacteria</taxon>
        <taxon>Oceanospirillales</taxon>
        <taxon>Hahellaceae</taxon>
        <taxon>Hahella</taxon>
    </lineage>
</organism>